<comment type="caution">
    <text evidence="3">The sequence shown here is derived from an EMBL/GenBank/DDBJ whole genome shotgun (WGS) entry which is preliminary data.</text>
</comment>
<feature type="compositionally biased region" description="Polar residues" evidence="1">
    <location>
        <begin position="298"/>
        <end position="311"/>
    </location>
</feature>
<proteinExistence type="predicted"/>
<feature type="region of interest" description="Disordered" evidence="1">
    <location>
        <begin position="281"/>
        <end position="311"/>
    </location>
</feature>
<evidence type="ECO:0000313" key="4">
    <source>
        <dbReference type="Proteomes" id="UP001218218"/>
    </source>
</evidence>
<dbReference type="EMBL" id="JARIHO010000010">
    <property type="protein sequence ID" value="KAJ7354490.1"/>
    <property type="molecule type" value="Genomic_DNA"/>
</dbReference>
<name>A0AAD7AC11_9AGAR</name>
<evidence type="ECO:0000256" key="1">
    <source>
        <dbReference type="SAM" id="MobiDB-lite"/>
    </source>
</evidence>
<keyword evidence="4" id="KW-1185">Reference proteome</keyword>
<evidence type="ECO:0000256" key="2">
    <source>
        <dbReference type="SAM" id="SignalP"/>
    </source>
</evidence>
<gene>
    <name evidence="3" type="ORF">DFH08DRAFT_804389</name>
</gene>
<feature type="chain" id="PRO_5042292525" evidence="2">
    <location>
        <begin position="22"/>
        <end position="345"/>
    </location>
</feature>
<organism evidence="3 4">
    <name type="scientific">Mycena albidolilacea</name>
    <dbReference type="NCBI Taxonomy" id="1033008"/>
    <lineage>
        <taxon>Eukaryota</taxon>
        <taxon>Fungi</taxon>
        <taxon>Dikarya</taxon>
        <taxon>Basidiomycota</taxon>
        <taxon>Agaricomycotina</taxon>
        <taxon>Agaricomycetes</taxon>
        <taxon>Agaricomycetidae</taxon>
        <taxon>Agaricales</taxon>
        <taxon>Marasmiineae</taxon>
        <taxon>Mycenaceae</taxon>
        <taxon>Mycena</taxon>
    </lineage>
</organism>
<feature type="signal peptide" evidence="2">
    <location>
        <begin position="1"/>
        <end position="21"/>
    </location>
</feature>
<sequence length="345" mass="38203">MAFRANRSLTLTNIRVLMVSAFRLAWRSPIVLCPPENICSAATADPGGREIWKSALRYLDQECKENCVPAGTNEETATAVPPLKWVPPPSSRAHWPMWVAWAGYPFTAYTRGSADAHIPHVPASSLTLGLGCNHAVPGSRQCFIHAYIDVGYPYTAYNRGSADELCYLSGLPYRILVATWYYQKMCLTADMQFDLQAQDLLLQSAQSLLFWSAQLILVPEHSQRCLGIPSHKWECPCHASGMGEFPAITGNAHVMPQEWGNSQPSLGMPIPRLSGGGIPRHHQECPRHASATGEFPGTTGNAHVTPQRWGNSQSTHNGHYYHIWKCRGPSHFLDGNGHSYQTWKA</sequence>
<accession>A0AAD7AC11</accession>
<protein>
    <submittedName>
        <fullName evidence="3">Uncharacterized protein</fullName>
    </submittedName>
</protein>
<dbReference type="Proteomes" id="UP001218218">
    <property type="component" value="Unassembled WGS sequence"/>
</dbReference>
<reference evidence="3" key="1">
    <citation type="submission" date="2023-03" db="EMBL/GenBank/DDBJ databases">
        <title>Massive genome expansion in bonnet fungi (Mycena s.s.) driven by repeated elements and novel gene families across ecological guilds.</title>
        <authorList>
            <consortium name="Lawrence Berkeley National Laboratory"/>
            <person name="Harder C.B."/>
            <person name="Miyauchi S."/>
            <person name="Viragh M."/>
            <person name="Kuo A."/>
            <person name="Thoen E."/>
            <person name="Andreopoulos B."/>
            <person name="Lu D."/>
            <person name="Skrede I."/>
            <person name="Drula E."/>
            <person name="Henrissat B."/>
            <person name="Morin E."/>
            <person name="Kohler A."/>
            <person name="Barry K."/>
            <person name="LaButti K."/>
            <person name="Morin E."/>
            <person name="Salamov A."/>
            <person name="Lipzen A."/>
            <person name="Mereny Z."/>
            <person name="Hegedus B."/>
            <person name="Baldrian P."/>
            <person name="Stursova M."/>
            <person name="Weitz H."/>
            <person name="Taylor A."/>
            <person name="Grigoriev I.V."/>
            <person name="Nagy L.G."/>
            <person name="Martin F."/>
            <person name="Kauserud H."/>
        </authorList>
    </citation>
    <scope>NUCLEOTIDE SEQUENCE</scope>
    <source>
        <strain evidence="3">CBHHK002</strain>
    </source>
</reference>
<dbReference type="AlphaFoldDB" id="A0AAD7AC11"/>
<keyword evidence="2" id="KW-0732">Signal</keyword>
<evidence type="ECO:0000313" key="3">
    <source>
        <dbReference type="EMBL" id="KAJ7354490.1"/>
    </source>
</evidence>